<dbReference type="EMBL" id="FOVN01000002">
    <property type="protein sequence ID" value="SFN63588.1"/>
    <property type="molecule type" value="Genomic_DNA"/>
</dbReference>
<evidence type="ECO:0000256" key="1">
    <source>
        <dbReference type="SAM" id="Phobius"/>
    </source>
</evidence>
<evidence type="ECO:0000313" key="2">
    <source>
        <dbReference type="EMBL" id="SFN63588.1"/>
    </source>
</evidence>
<keyword evidence="1" id="KW-1133">Transmembrane helix</keyword>
<gene>
    <name evidence="2" type="ORF">SAMN04487989_102157</name>
</gene>
<dbReference type="STRING" id="649333.SAMN04487989_102157"/>
<dbReference type="AlphaFoldDB" id="A0A1I5AMD6"/>
<feature type="transmembrane region" description="Helical" evidence="1">
    <location>
        <begin position="39"/>
        <end position="58"/>
    </location>
</feature>
<keyword evidence="1" id="KW-0812">Transmembrane</keyword>
<organism evidence="2 3">
    <name type="scientific">Bizionia echini</name>
    <dbReference type="NCBI Taxonomy" id="649333"/>
    <lineage>
        <taxon>Bacteria</taxon>
        <taxon>Pseudomonadati</taxon>
        <taxon>Bacteroidota</taxon>
        <taxon>Flavobacteriia</taxon>
        <taxon>Flavobacteriales</taxon>
        <taxon>Flavobacteriaceae</taxon>
        <taxon>Bizionia</taxon>
    </lineage>
</organism>
<dbReference type="OrthoDB" id="1407586at2"/>
<keyword evidence="1" id="KW-0472">Membrane</keyword>
<evidence type="ECO:0000313" key="3">
    <source>
        <dbReference type="Proteomes" id="UP000198705"/>
    </source>
</evidence>
<dbReference type="Proteomes" id="UP000198705">
    <property type="component" value="Unassembled WGS sequence"/>
</dbReference>
<feature type="transmembrane region" description="Helical" evidence="1">
    <location>
        <begin position="79"/>
        <end position="102"/>
    </location>
</feature>
<dbReference type="Gene3D" id="3.20.20.140">
    <property type="entry name" value="Metal-dependent hydrolases"/>
    <property type="match status" value="1"/>
</dbReference>
<dbReference type="InterPro" id="IPR032466">
    <property type="entry name" value="Metal_Hydrolase"/>
</dbReference>
<keyword evidence="3" id="KW-1185">Reference proteome</keyword>
<evidence type="ECO:0008006" key="4">
    <source>
        <dbReference type="Google" id="ProtNLM"/>
    </source>
</evidence>
<accession>A0A1I5AMD6</accession>
<reference evidence="3" key="1">
    <citation type="submission" date="2016-10" db="EMBL/GenBank/DDBJ databases">
        <authorList>
            <person name="Varghese N."/>
            <person name="Submissions S."/>
        </authorList>
    </citation>
    <scope>NUCLEOTIDE SEQUENCE [LARGE SCALE GENOMIC DNA]</scope>
    <source>
        <strain evidence="3">DSM 23925</strain>
    </source>
</reference>
<sequence>MTQPNANNIPKNYTVYNCHTHTFTIDHVPNNFGKKVTPLVFQIVTMKVVKWYFLNLTYRNNTYKRFTHRVKKIKHFFISVLKFTIVGYWLFSMIMFFCIWLGKMLINILAISNLFSKQSKEAYARFVTLGRYATYSKSGQRKVFDLLEKTYDVNTKFVVLPMDMDYMQAGKPVANYMKQLEELLQVTKNNKEQLLPFIFVDPRRITDPSININGFSYERFVKKNLTRRHFHGIKLYPALGYFPFDKHLIETYKFAQEHQIPITTHCIEGTVFYRGKKEKEWDYHPILKYTKKVTEGPIPMPLPQTKNYHFTTNFSHPLNYHCLLNKKLLSNYLGEETDLSKLKICLAHFGGSKEWLRYTNDNWNNYNNNISHISREKYFESTIKNTLNHGSTRTIWWNASWLSIIYDLIIQYENVYTDISFILFNEELFPLLKYLLQDDKVKHRILFGTDYYVVAQKNTEKALFQNLRSYLGEDLFYLISHQNPKQFLSTTWKTY</sequence>
<name>A0A1I5AMD6_9FLAO</name>
<dbReference type="SUPFAM" id="SSF51556">
    <property type="entry name" value="Metallo-dependent hydrolases"/>
    <property type="match status" value="1"/>
</dbReference>
<dbReference type="RefSeq" id="WP_092206942.1">
    <property type="nucleotide sequence ID" value="NZ_FOVN01000002.1"/>
</dbReference>
<protein>
    <recommendedName>
        <fullName evidence="4">Amidohydrolase</fullName>
    </recommendedName>
</protein>
<proteinExistence type="predicted"/>